<protein>
    <submittedName>
        <fullName evidence="8">Proton-conducting transporter membrane subunit</fullName>
    </submittedName>
</protein>
<evidence type="ECO:0000256" key="4">
    <source>
        <dbReference type="ARBA" id="ARBA00023136"/>
    </source>
</evidence>
<accession>A0ABW5SDY5</accession>
<keyword evidence="4 6" id="KW-0472">Membrane</keyword>
<feature type="transmembrane region" description="Helical" evidence="6">
    <location>
        <begin position="430"/>
        <end position="448"/>
    </location>
</feature>
<proteinExistence type="predicted"/>
<feature type="transmembrane region" description="Helical" evidence="6">
    <location>
        <begin position="394"/>
        <end position="418"/>
    </location>
</feature>
<feature type="domain" description="NADH:quinone oxidoreductase/Mrp antiporter transmembrane" evidence="7">
    <location>
        <begin position="103"/>
        <end position="321"/>
    </location>
</feature>
<comment type="caution">
    <text evidence="8">The sequence shown here is derived from an EMBL/GenBank/DDBJ whole genome shotgun (WGS) entry which is preliminary data.</text>
</comment>
<dbReference type="PANTHER" id="PTHR42829:SF1">
    <property type="entry name" value="INORGANIC CARBON TRANSPORTER SUBUNIT DABB-RELATED"/>
    <property type="match status" value="1"/>
</dbReference>
<dbReference type="InterPro" id="IPR001750">
    <property type="entry name" value="ND/Mrp_TM"/>
</dbReference>
<dbReference type="Pfam" id="PF00361">
    <property type="entry name" value="Proton_antipo_M"/>
    <property type="match status" value="1"/>
</dbReference>
<dbReference type="PANTHER" id="PTHR42829">
    <property type="entry name" value="NADH-UBIQUINONE OXIDOREDUCTASE CHAIN 5"/>
    <property type="match status" value="1"/>
</dbReference>
<evidence type="ECO:0000313" key="9">
    <source>
        <dbReference type="Proteomes" id="UP001597357"/>
    </source>
</evidence>
<feature type="transmembrane region" description="Helical" evidence="6">
    <location>
        <begin position="181"/>
        <end position="206"/>
    </location>
</feature>
<feature type="transmembrane region" description="Helical" evidence="6">
    <location>
        <begin position="218"/>
        <end position="238"/>
    </location>
</feature>
<organism evidence="8 9">
    <name type="scientific">Mesonia sediminis</name>
    <dbReference type="NCBI Taxonomy" id="1703946"/>
    <lineage>
        <taxon>Bacteria</taxon>
        <taxon>Pseudomonadati</taxon>
        <taxon>Bacteroidota</taxon>
        <taxon>Flavobacteriia</taxon>
        <taxon>Flavobacteriales</taxon>
        <taxon>Flavobacteriaceae</taxon>
        <taxon>Mesonia</taxon>
    </lineage>
</organism>
<dbReference type="Proteomes" id="UP001597357">
    <property type="component" value="Unassembled WGS sequence"/>
</dbReference>
<dbReference type="RefSeq" id="WP_379045130.1">
    <property type="nucleotide sequence ID" value="NZ_JBHULZ010000023.1"/>
</dbReference>
<feature type="transmembrane region" description="Helical" evidence="6">
    <location>
        <begin position="336"/>
        <end position="355"/>
    </location>
</feature>
<dbReference type="PRINTS" id="PR01434">
    <property type="entry name" value="NADHDHGNASE5"/>
</dbReference>
<comment type="subcellular location">
    <subcellularLocation>
        <location evidence="1">Endomembrane system</location>
        <topology evidence="1">Multi-pass membrane protein</topology>
    </subcellularLocation>
    <subcellularLocation>
        <location evidence="5">Membrane</location>
        <topology evidence="5">Multi-pass membrane protein</topology>
    </subcellularLocation>
</comment>
<reference evidence="9" key="1">
    <citation type="journal article" date="2019" name="Int. J. Syst. Evol. Microbiol.">
        <title>The Global Catalogue of Microorganisms (GCM) 10K type strain sequencing project: providing services to taxonomists for standard genome sequencing and annotation.</title>
        <authorList>
            <consortium name="The Broad Institute Genomics Platform"/>
            <consortium name="The Broad Institute Genome Sequencing Center for Infectious Disease"/>
            <person name="Wu L."/>
            <person name="Ma J."/>
        </authorList>
    </citation>
    <scope>NUCLEOTIDE SEQUENCE [LARGE SCALE GENOMIC DNA]</scope>
    <source>
        <strain evidence="9">KCTC 42255</strain>
    </source>
</reference>
<keyword evidence="3 6" id="KW-1133">Transmembrane helix</keyword>
<evidence type="ECO:0000256" key="1">
    <source>
        <dbReference type="ARBA" id="ARBA00004127"/>
    </source>
</evidence>
<evidence type="ECO:0000259" key="7">
    <source>
        <dbReference type="Pfam" id="PF00361"/>
    </source>
</evidence>
<evidence type="ECO:0000256" key="5">
    <source>
        <dbReference type="RuleBase" id="RU000320"/>
    </source>
</evidence>
<dbReference type="EMBL" id="JBHULZ010000023">
    <property type="protein sequence ID" value="MFD2697382.1"/>
    <property type="molecule type" value="Genomic_DNA"/>
</dbReference>
<feature type="transmembrane region" description="Helical" evidence="6">
    <location>
        <begin position="20"/>
        <end position="45"/>
    </location>
</feature>
<name>A0ABW5SDY5_9FLAO</name>
<keyword evidence="2 5" id="KW-0812">Transmembrane</keyword>
<evidence type="ECO:0000256" key="3">
    <source>
        <dbReference type="ARBA" id="ARBA00022989"/>
    </source>
</evidence>
<feature type="transmembrane region" description="Helical" evidence="6">
    <location>
        <begin position="54"/>
        <end position="74"/>
    </location>
</feature>
<feature type="transmembrane region" description="Helical" evidence="6">
    <location>
        <begin position="361"/>
        <end position="382"/>
    </location>
</feature>
<feature type="transmembrane region" description="Helical" evidence="6">
    <location>
        <begin position="140"/>
        <end position="161"/>
    </location>
</feature>
<gene>
    <name evidence="8" type="ORF">ACFSQ0_05210</name>
</gene>
<keyword evidence="9" id="KW-1185">Reference proteome</keyword>
<feature type="transmembrane region" description="Helical" evidence="6">
    <location>
        <begin position="244"/>
        <end position="261"/>
    </location>
</feature>
<evidence type="ECO:0000256" key="2">
    <source>
        <dbReference type="ARBA" id="ARBA00022692"/>
    </source>
</evidence>
<evidence type="ECO:0000313" key="8">
    <source>
        <dbReference type="EMBL" id="MFD2697382.1"/>
    </source>
</evidence>
<dbReference type="InterPro" id="IPR003945">
    <property type="entry name" value="NU5C-like"/>
</dbReference>
<sequence length="476" mass="53487">MATGEIVNTQRKMPERLYSYFLWTFFFCVLLAATFSAFTPINLIFGEIYHINSFSLLIASVVLLFGSIVTHYATYYLQGFQYAKNFYINSFLFLLSVISLVTAHHLLILCLSWLGMGFFMSRLIGLQKNWWQAQKSAKIALIYFSISSLILFISLFSLAYYTQQFTLPGILNHFQEAPSLVLNLAVIGILLVCFIQSAIYPFQSWLLNAMTAPTPASALMHAGFVNGAGILLALLAPLMVFTTSHYFLFVIGGITAIIAQFNKLIQTNVKQKLACSTIAQMGFMLMQCGLGFYNAAVAHLILHGFYKAYLFLSAGSEIKQLNIPKIEHLKINTMQVIWVILFALAGGSFFSLLTAKTSFTNSAIFLTIIVAITVAQSTYNILKYRNVSWLKKIFSAFWIFIFGVSSYAVLYALVSYFMKDMPYTAQPEPLGFVHLFVAGVFLLGFFIMKLGLYKKLPWLYVILLNLSQPKPSSSKS</sequence>
<feature type="transmembrane region" description="Helical" evidence="6">
    <location>
        <begin position="86"/>
        <end position="119"/>
    </location>
</feature>
<evidence type="ECO:0000256" key="6">
    <source>
        <dbReference type="SAM" id="Phobius"/>
    </source>
</evidence>